<keyword evidence="5" id="KW-1185">Reference proteome</keyword>
<protein>
    <submittedName>
        <fullName evidence="4">ComF family protein</fullName>
    </submittedName>
</protein>
<evidence type="ECO:0000313" key="4">
    <source>
        <dbReference type="EMBL" id="TDN84514.1"/>
    </source>
</evidence>
<comment type="caution">
    <text evidence="4">The sequence shown here is derived from an EMBL/GenBank/DDBJ whole genome shotgun (WGS) entry which is preliminary data.</text>
</comment>
<dbReference type="Proteomes" id="UP000295493">
    <property type="component" value="Unassembled WGS sequence"/>
</dbReference>
<organism evidence="4 5">
    <name type="scientific">Stakelama pacifica</name>
    <dbReference type="NCBI Taxonomy" id="517720"/>
    <lineage>
        <taxon>Bacteria</taxon>
        <taxon>Pseudomonadati</taxon>
        <taxon>Pseudomonadota</taxon>
        <taxon>Alphaproteobacteria</taxon>
        <taxon>Sphingomonadales</taxon>
        <taxon>Sphingomonadaceae</taxon>
        <taxon>Stakelama</taxon>
    </lineage>
</organism>
<comment type="similarity">
    <text evidence="1">Belongs to the ComF/GntX family.</text>
</comment>
<dbReference type="InterPro" id="IPR051910">
    <property type="entry name" value="ComF/GntX_DNA_util-trans"/>
</dbReference>
<accession>A0A4R6FUB1</accession>
<dbReference type="PANTHER" id="PTHR47505:SF1">
    <property type="entry name" value="DNA UTILIZATION PROTEIN YHGH"/>
    <property type="match status" value="1"/>
</dbReference>
<dbReference type="InterPro" id="IPR000836">
    <property type="entry name" value="PRTase_dom"/>
</dbReference>
<dbReference type="PANTHER" id="PTHR47505">
    <property type="entry name" value="DNA UTILIZATION PROTEIN YHGH"/>
    <property type="match status" value="1"/>
</dbReference>
<name>A0A4R6FUB1_9SPHN</name>
<dbReference type="OrthoDB" id="9779910at2"/>
<gene>
    <name evidence="4" type="ORF">EV664_103159</name>
</gene>
<evidence type="ECO:0000259" key="2">
    <source>
        <dbReference type="Pfam" id="PF00156"/>
    </source>
</evidence>
<evidence type="ECO:0000256" key="1">
    <source>
        <dbReference type="ARBA" id="ARBA00008007"/>
    </source>
</evidence>
<dbReference type="EMBL" id="SNWD01000003">
    <property type="protein sequence ID" value="TDN84514.1"/>
    <property type="molecule type" value="Genomic_DNA"/>
</dbReference>
<dbReference type="AlphaFoldDB" id="A0A4R6FUB1"/>
<dbReference type="InterPro" id="IPR044005">
    <property type="entry name" value="DZR_2"/>
</dbReference>
<dbReference type="CDD" id="cd06223">
    <property type="entry name" value="PRTases_typeI"/>
    <property type="match status" value="1"/>
</dbReference>
<dbReference type="Pfam" id="PF00156">
    <property type="entry name" value="Pribosyltran"/>
    <property type="match status" value="1"/>
</dbReference>
<dbReference type="RefSeq" id="WP_133494905.1">
    <property type="nucleotide sequence ID" value="NZ_BMLU01000003.1"/>
</dbReference>
<reference evidence="4 5" key="1">
    <citation type="submission" date="2019-03" db="EMBL/GenBank/DDBJ databases">
        <title>Genomic Encyclopedia of Type Strains, Phase IV (KMG-IV): sequencing the most valuable type-strain genomes for metagenomic binning, comparative biology and taxonomic classification.</title>
        <authorList>
            <person name="Goeker M."/>
        </authorList>
    </citation>
    <scope>NUCLEOTIDE SEQUENCE [LARGE SCALE GENOMIC DNA]</scope>
    <source>
        <strain evidence="4 5">DSM 25059</strain>
    </source>
</reference>
<feature type="domain" description="Phosphoribosyltransferase" evidence="2">
    <location>
        <begin position="181"/>
        <end position="236"/>
    </location>
</feature>
<proteinExistence type="inferred from homology"/>
<dbReference type="Pfam" id="PF18912">
    <property type="entry name" value="DZR_2"/>
    <property type="match status" value="1"/>
</dbReference>
<evidence type="ECO:0000313" key="5">
    <source>
        <dbReference type="Proteomes" id="UP000295493"/>
    </source>
</evidence>
<evidence type="ECO:0000259" key="3">
    <source>
        <dbReference type="Pfam" id="PF18912"/>
    </source>
</evidence>
<dbReference type="SUPFAM" id="SSF53271">
    <property type="entry name" value="PRTase-like"/>
    <property type="match status" value="1"/>
</dbReference>
<dbReference type="InterPro" id="IPR029057">
    <property type="entry name" value="PRTase-like"/>
</dbReference>
<feature type="domain" description="Double zinc ribbon" evidence="3">
    <location>
        <begin position="12"/>
        <end position="69"/>
    </location>
</feature>
<sequence length="244" mass="26445">MQFARTILRDAIRFALPPRCPSCGEIVEADHRLCPTCWSQTEFLGQPACARCSLPFDHDRGPAAECAACIAEPPLHDGLHAAVAYGAVARELMLKLKYGRRMAHAETAARMMARVVPSGLDLIVPVPLHRSRIWSRGFNQAVLIAEGLSQRSGVDVARDALIRVRRTPTLRGMGASKRAKVLAGAFMLNPRASQRVKGRAILLVDDVYTSGATTDACIRVLKRAGAARVAVAAFARVLPDREGD</sequence>
<dbReference type="Gene3D" id="3.40.50.2020">
    <property type="match status" value="1"/>
</dbReference>